<gene>
    <name evidence="2" type="ORF">CCH79_00012211</name>
</gene>
<feature type="region of interest" description="Disordered" evidence="1">
    <location>
        <begin position="290"/>
        <end position="309"/>
    </location>
</feature>
<feature type="compositionally biased region" description="Basic and acidic residues" evidence="1">
    <location>
        <begin position="251"/>
        <end position="261"/>
    </location>
</feature>
<organism evidence="2 3">
    <name type="scientific">Gambusia affinis</name>
    <name type="common">Western mosquitofish</name>
    <name type="synonym">Heterandria affinis</name>
    <dbReference type="NCBI Taxonomy" id="33528"/>
    <lineage>
        <taxon>Eukaryota</taxon>
        <taxon>Metazoa</taxon>
        <taxon>Chordata</taxon>
        <taxon>Craniata</taxon>
        <taxon>Vertebrata</taxon>
        <taxon>Euteleostomi</taxon>
        <taxon>Actinopterygii</taxon>
        <taxon>Neopterygii</taxon>
        <taxon>Teleostei</taxon>
        <taxon>Neoteleostei</taxon>
        <taxon>Acanthomorphata</taxon>
        <taxon>Ovalentaria</taxon>
        <taxon>Atherinomorphae</taxon>
        <taxon>Cyprinodontiformes</taxon>
        <taxon>Poeciliidae</taxon>
        <taxon>Poeciliinae</taxon>
        <taxon>Gambusia</taxon>
    </lineage>
</organism>
<dbReference type="PANTHER" id="PTHR47456">
    <property type="entry name" value="PHD-TYPE DOMAIN-CONTAINING PROTEIN"/>
    <property type="match status" value="1"/>
</dbReference>
<dbReference type="EMBL" id="NHOQ01002850">
    <property type="protein sequence ID" value="PWA14170.1"/>
    <property type="molecule type" value="Genomic_DNA"/>
</dbReference>
<dbReference type="PANTHER" id="PTHR47456:SF6">
    <property type="entry name" value="SI:DKEY-31C13.1"/>
    <property type="match status" value="1"/>
</dbReference>
<feature type="region of interest" description="Disordered" evidence="1">
    <location>
        <begin position="251"/>
        <end position="283"/>
    </location>
</feature>
<proteinExistence type="predicted"/>
<reference evidence="2 3" key="1">
    <citation type="journal article" date="2018" name="G3 (Bethesda)">
        <title>A High-Quality Reference Genome for the Invasive Mosquitofish Gambusia affinis Using a Chicago Library.</title>
        <authorList>
            <person name="Hoffberg S.L."/>
            <person name="Troendle N.J."/>
            <person name="Glenn T.C."/>
            <person name="Mahmud O."/>
            <person name="Louha S."/>
            <person name="Chalopin D."/>
            <person name="Bennetzen J.L."/>
            <person name="Mauricio R."/>
        </authorList>
    </citation>
    <scope>NUCLEOTIDE SEQUENCE [LARGE SCALE GENOMIC DNA]</scope>
    <source>
        <strain evidence="2">NE01/NJP1002.9</strain>
        <tissue evidence="2">Muscle</tissue>
    </source>
</reference>
<dbReference type="GO" id="GO:0003700">
    <property type="term" value="F:DNA-binding transcription factor activity"/>
    <property type="evidence" value="ECO:0007669"/>
    <property type="project" value="InterPro"/>
</dbReference>
<accession>A0A315UR03</accession>
<protein>
    <submittedName>
        <fullName evidence="2">Uncharacterized protein</fullName>
    </submittedName>
</protein>
<evidence type="ECO:0000313" key="3">
    <source>
        <dbReference type="Proteomes" id="UP000250572"/>
    </source>
</evidence>
<evidence type="ECO:0000313" key="2">
    <source>
        <dbReference type="EMBL" id="PWA14170.1"/>
    </source>
</evidence>
<evidence type="ECO:0000256" key="1">
    <source>
        <dbReference type="SAM" id="MobiDB-lite"/>
    </source>
</evidence>
<dbReference type="InterPro" id="IPR029309">
    <property type="entry name" value="CaRF"/>
</dbReference>
<dbReference type="Proteomes" id="UP000250572">
    <property type="component" value="Unassembled WGS sequence"/>
</dbReference>
<dbReference type="AlphaFoldDB" id="A0A315UR03"/>
<name>A0A315UR03_GAMAF</name>
<keyword evidence="3" id="KW-1185">Reference proteome</keyword>
<dbReference type="Pfam" id="PF15299">
    <property type="entry name" value="ALS2CR8"/>
    <property type="match status" value="1"/>
</dbReference>
<comment type="caution">
    <text evidence="2">The sequence shown here is derived from an EMBL/GenBank/DDBJ whole genome shotgun (WGS) entry which is preliminary data.</text>
</comment>
<sequence>MASQFERSADVDALVKRLEKESLTKFVTFSVDRHYNDKDWQPLPVNRVHWQWAGGSGMPPIEFTGIPFMFVGSKRLVCHQGKDLAVAQKRKYFEEKARKMLEDHSFGCQKTRRPSTKKVGCPAAISISKIATFPKFKVVDSAERSKKAASKMLRMALERDPVIWETRYAVLHSNEHAGHADGRNEGDATSQSGMISCKRARKSDLRRKCVKLTKQLLDSLNSIEDYHTLEEVSQVLSNLLKDVAHLNNKMEGKSLHPDAKNSRALSEGPAPLPQRDPKGPESAHMIVQELRQPVTRNSPFEYPNLTVPV</sequence>